<evidence type="ECO:0000256" key="3">
    <source>
        <dbReference type="ARBA" id="ARBA00022989"/>
    </source>
</evidence>
<feature type="transmembrane region" description="Helical" evidence="5">
    <location>
        <begin position="177"/>
        <end position="193"/>
    </location>
</feature>
<organism evidence="7 8">
    <name type="scientific">Cellulophaga geojensis KL-A</name>
    <dbReference type="NCBI Taxonomy" id="1328323"/>
    <lineage>
        <taxon>Bacteria</taxon>
        <taxon>Pseudomonadati</taxon>
        <taxon>Bacteroidota</taxon>
        <taxon>Flavobacteriia</taxon>
        <taxon>Flavobacteriales</taxon>
        <taxon>Flavobacteriaceae</taxon>
        <taxon>Cellulophaga</taxon>
    </lineage>
</organism>
<comment type="subcellular location">
    <subcellularLocation>
        <location evidence="1">Membrane</location>
        <topology evidence="1">Multi-pass membrane protein</topology>
    </subcellularLocation>
</comment>
<feature type="transmembrane region" description="Helical" evidence="5">
    <location>
        <begin position="355"/>
        <end position="373"/>
    </location>
</feature>
<evidence type="ECO:0000256" key="1">
    <source>
        <dbReference type="ARBA" id="ARBA00004141"/>
    </source>
</evidence>
<dbReference type="PANTHER" id="PTHR37422:SF17">
    <property type="entry name" value="O-ANTIGEN LIGASE"/>
    <property type="match status" value="1"/>
</dbReference>
<reference evidence="7 8" key="1">
    <citation type="journal article" date="2014" name="Genome Announc.">
        <title>Draft Genome Sequence of the Carrageenan-Degrading Bacterium Cellulophaga sp. Strain KL-A, Isolated from Decaying Marine Algae.</title>
        <authorList>
            <person name="Shan D."/>
            <person name="Ying J."/>
            <person name="Li X."/>
            <person name="Gao Z."/>
            <person name="Wei G."/>
            <person name="Shao Z."/>
        </authorList>
    </citation>
    <scope>NUCLEOTIDE SEQUENCE [LARGE SCALE GENOMIC DNA]</scope>
    <source>
        <strain evidence="7 8">KL-A</strain>
    </source>
</reference>
<sequence>MSNKKIGLYLVLLTCFLLPFDKVFGSIAIGLTFLFSIFRIVREKRYNEILSVTFFSCVTLYLVYIVGMFYTTNVKYGFSFLSSKVSFLLFPIIFLGIKTSKREIIQIFIVFVFSYSCRCIYFLSSFLPKIIGDGFEKKWSFQEVYANGGFHPTYMSLYSIISIIILIYFIRNSLKKKISLFLILFHVCVIYLLASRIAIITLLVVVIIFSIFLALKRRKLRKQIIITGVISILILPLGVLINKDFKYKFLQLKSINNFEYNKYDASSISTRIAKWQSAIEISKENILLGSGTGDLPDELIKQFKKIDCLQCKVKKYNNPHNQYLDSLSRNGVLGLLALIFLLGYPLVVAIKRKNIYMLLISVTFCIMLIPECILNVEKGVEIFCFFNSLFLFNLIKND</sequence>
<evidence type="ECO:0000256" key="2">
    <source>
        <dbReference type="ARBA" id="ARBA00022692"/>
    </source>
</evidence>
<feature type="transmembrane region" description="Helical" evidence="5">
    <location>
        <begin position="331"/>
        <end position="348"/>
    </location>
</feature>
<feature type="transmembrane region" description="Helical" evidence="5">
    <location>
        <begin position="76"/>
        <end position="95"/>
    </location>
</feature>
<keyword evidence="3 5" id="KW-1133">Transmembrane helix</keyword>
<feature type="domain" description="O-antigen ligase-related" evidence="6">
    <location>
        <begin position="182"/>
        <end position="339"/>
    </location>
</feature>
<evidence type="ECO:0000256" key="4">
    <source>
        <dbReference type="ARBA" id="ARBA00023136"/>
    </source>
</evidence>
<dbReference type="Pfam" id="PF04932">
    <property type="entry name" value="Wzy_C"/>
    <property type="match status" value="1"/>
</dbReference>
<evidence type="ECO:0000256" key="5">
    <source>
        <dbReference type="SAM" id="Phobius"/>
    </source>
</evidence>
<feature type="transmembrane region" description="Helical" evidence="5">
    <location>
        <begin position="6"/>
        <end position="37"/>
    </location>
</feature>
<dbReference type="EMBL" id="ARZX01000003">
    <property type="protein sequence ID" value="EWH14539.1"/>
    <property type="molecule type" value="Genomic_DNA"/>
</dbReference>
<feature type="transmembrane region" description="Helical" evidence="5">
    <location>
        <begin position="49"/>
        <end position="70"/>
    </location>
</feature>
<dbReference type="InterPro" id="IPR007016">
    <property type="entry name" value="O-antigen_ligase-rel_domated"/>
</dbReference>
<accession>A0ABN0RRQ6</accession>
<feature type="transmembrane region" description="Helical" evidence="5">
    <location>
        <begin position="151"/>
        <end position="170"/>
    </location>
</feature>
<keyword evidence="8" id="KW-1185">Reference proteome</keyword>
<evidence type="ECO:0000313" key="8">
    <source>
        <dbReference type="Proteomes" id="UP000019275"/>
    </source>
</evidence>
<name>A0ABN0RRQ6_9FLAO</name>
<keyword evidence="4 5" id="KW-0472">Membrane</keyword>
<evidence type="ECO:0000313" key="7">
    <source>
        <dbReference type="EMBL" id="EWH14539.1"/>
    </source>
</evidence>
<feature type="transmembrane region" description="Helical" evidence="5">
    <location>
        <begin position="224"/>
        <end position="241"/>
    </location>
</feature>
<gene>
    <name evidence="7" type="ORF">KLA_04207</name>
</gene>
<protein>
    <recommendedName>
        <fullName evidence="6">O-antigen ligase-related domain-containing protein</fullName>
    </recommendedName>
</protein>
<proteinExistence type="predicted"/>
<dbReference type="RefSeq" id="WP_034644210.1">
    <property type="nucleotide sequence ID" value="NZ_ARZX01000003.1"/>
</dbReference>
<feature type="transmembrane region" description="Helical" evidence="5">
    <location>
        <begin position="107"/>
        <end position="131"/>
    </location>
</feature>
<comment type="caution">
    <text evidence="7">The sequence shown here is derived from an EMBL/GenBank/DDBJ whole genome shotgun (WGS) entry which is preliminary data.</text>
</comment>
<keyword evidence="2 5" id="KW-0812">Transmembrane</keyword>
<dbReference type="Proteomes" id="UP000019275">
    <property type="component" value="Unassembled WGS sequence"/>
</dbReference>
<dbReference type="PANTHER" id="PTHR37422">
    <property type="entry name" value="TEICHURONIC ACID BIOSYNTHESIS PROTEIN TUAE"/>
    <property type="match status" value="1"/>
</dbReference>
<evidence type="ECO:0000259" key="6">
    <source>
        <dbReference type="Pfam" id="PF04932"/>
    </source>
</evidence>
<dbReference type="InterPro" id="IPR051533">
    <property type="entry name" value="WaaL-like"/>
</dbReference>
<feature type="transmembrane region" description="Helical" evidence="5">
    <location>
        <begin position="199"/>
        <end position="215"/>
    </location>
</feature>